<sequence>MTKLTNRRGTVRIQQPSKKRTSATIVAVALGTALLLQPVGLLLPPAYNVAAAAATVQALKMQSEEMITSGAKLIRYQWTQGDGEVSNVHVIEVDLTNPYVKLDVMNGKTGAITGKSSVGNMVKTTGAVAGINADFFDTSSAAKGNPMGAQVNEGKLATSTSQLNGMYAFAVTADRKPIVDLFTFQGTIVAQDGATFPLAGLNKGAYRTDPNQGYSHSNAAHIYTSAWTAARPSAAESSATPTEVLIVDNVVQQIAVNSMIPGTPPANGFILRTHGTAAKFVTDHLPVGSTVNANYSLVASSTGQPVDAASLQMLVGGHTILVDQGRTTAFSRDITGVSGSSEVSRTAVGYSQDGGKVYLITVEAAGESEGMSLKELQTMMVQLGVWKGINLDGGGSTTMISRPLGDTETTPAHETQNGSQRAVASGLGVYTMAPAGQLRGLSASGSTVLFVGQQASYSLKGYDTFYNPIDAGSVAATWTDAQGLGTFSGNAYTAKKAGKTTVKAISGSISDKLEIEIIGGEQIAEMEIAAGAPVLEAGKSFEVPVKAVLADGRKVTIPAGSVKWELSGFAGSVKDGVLTVQNAAAGSAAGYAIARYDGFSAMLVLTAGSNKKFEDFEAATYPMTFQGTNAVTGNVSLVSGLPEQASAKALQLDYDFSQVASGTKAAYAVLNGSGRQVEGKPSSLTVDVYGDGSLNWLRAEFVDAAGKAYPVTLADKISFAGWKQLKADLPAGVTYPVKLKRLYVASLQEDQDERALTGQVVFDNIGFQYPASVETKTSPSIQLTLGSKSASIGGTATKLDVAPIALDGTTYLPLRFVADAMGAKINWDGTLKRVTVLRGDRLLEMWLGKSSFLLNGSRSESEVAPISRGGRTLVPIRLVSEQLGLKVGWDPKTGAISVE</sequence>
<gene>
    <name evidence="3" type="ORF">BCM02_104390</name>
</gene>
<protein>
    <submittedName>
        <fullName evidence="3">Copper amine oxidase-like protein</fullName>
    </submittedName>
</protein>
<dbReference type="AlphaFoldDB" id="A0A5S5C962"/>
<name>A0A5S5C962_9BACL</name>
<dbReference type="InterPro" id="IPR018711">
    <property type="entry name" value="NAGPA"/>
</dbReference>
<keyword evidence="4" id="KW-1185">Reference proteome</keyword>
<dbReference type="OrthoDB" id="9809781at2"/>
<accession>A0A5S5C962</accession>
<evidence type="ECO:0000259" key="1">
    <source>
        <dbReference type="Pfam" id="PF07833"/>
    </source>
</evidence>
<dbReference type="InterPro" id="IPR036582">
    <property type="entry name" value="Mao_N_sf"/>
</dbReference>
<evidence type="ECO:0000313" key="3">
    <source>
        <dbReference type="EMBL" id="TYP75709.1"/>
    </source>
</evidence>
<dbReference type="PANTHER" id="PTHR40446:SF2">
    <property type="entry name" value="N-ACETYLGLUCOSAMINE-1-PHOSPHODIESTER ALPHA-N-ACETYLGLUCOSAMINIDASE"/>
    <property type="match status" value="1"/>
</dbReference>
<organism evidence="3 4">
    <name type="scientific">Paenibacillus methanolicus</name>
    <dbReference type="NCBI Taxonomy" id="582686"/>
    <lineage>
        <taxon>Bacteria</taxon>
        <taxon>Bacillati</taxon>
        <taxon>Bacillota</taxon>
        <taxon>Bacilli</taxon>
        <taxon>Bacillales</taxon>
        <taxon>Paenibacillaceae</taxon>
        <taxon>Paenibacillus</taxon>
    </lineage>
</organism>
<dbReference type="EMBL" id="VNHS01000004">
    <property type="protein sequence ID" value="TYP75709.1"/>
    <property type="molecule type" value="Genomic_DNA"/>
</dbReference>
<comment type="caution">
    <text evidence="3">The sequence shown here is derived from an EMBL/GenBank/DDBJ whole genome shotgun (WGS) entry which is preliminary data.</text>
</comment>
<dbReference type="Pfam" id="PF09992">
    <property type="entry name" value="NAGPA"/>
    <property type="match status" value="1"/>
</dbReference>
<dbReference type="RefSeq" id="WP_148929622.1">
    <property type="nucleotide sequence ID" value="NZ_VNHS01000004.1"/>
</dbReference>
<feature type="domain" description="Copper amine oxidase-like N-terminal" evidence="1">
    <location>
        <begin position="792"/>
        <end position="897"/>
    </location>
</feature>
<proteinExistence type="predicted"/>
<dbReference type="InterPro" id="IPR012854">
    <property type="entry name" value="Cu_amine_oxidase-like_N"/>
</dbReference>
<evidence type="ECO:0000259" key="2">
    <source>
        <dbReference type="Pfam" id="PF09992"/>
    </source>
</evidence>
<dbReference type="Proteomes" id="UP000323257">
    <property type="component" value="Unassembled WGS sequence"/>
</dbReference>
<feature type="domain" description="Phosphodiester glycosidase" evidence="2">
    <location>
        <begin position="267"/>
        <end position="430"/>
    </location>
</feature>
<dbReference type="PANTHER" id="PTHR40446">
    <property type="entry name" value="N-ACETYLGLUCOSAMINE-1-PHOSPHODIESTER ALPHA-N-ACETYLGLUCOSAMINIDASE"/>
    <property type="match status" value="1"/>
</dbReference>
<reference evidence="3 4" key="1">
    <citation type="submission" date="2019-07" db="EMBL/GenBank/DDBJ databases">
        <title>Genomic Encyclopedia of Type Strains, Phase III (KMG-III): the genomes of soil and plant-associated and newly described type strains.</title>
        <authorList>
            <person name="Whitman W."/>
        </authorList>
    </citation>
    <scope>NUCLEOTIDE SEQUENCE [LARGE SCALE GENOMIC DNA]</scope>
    <source>
        <strain evidence="3 4">BL24</strain>
    </source>
</reference>
<dbReference type="Gene3D" id="3.30.457.10">
    <property type="entry name" value="Copper amine oxidase-like, N-terminal domain"/>
    <property type="match status" value="2"/>
</dbReference>
<evidence type="ECO:0000313" key="4">
    <source>
        <dbReference type="Proteomes" id="UP000323257"/>
    </source>
</evidence>
<dbReference type="Pfam" id="PF07833">
    <property type="entry name" value="Cu_amine_oxidN1"/>
    <property type="match status" value="1"/>
</dbReference>
<dbReference type="SUPFAM" id="SSF55383">
    <property type="entry name" value="Copper amine oxidase, domain N"/>
    <property type="match status" value="2"/>
</dbReference>